<keyword evidence="1" id="KW-0812">Transmembrane</keyword>
<dbReference type="AlphaFoldDB" id="A0A1F7RPY1"/>
<keyword evidence="1" id="KW-0472">Membrane</keyword>
<protein>
    <submittedName>
        <fullName evidence="2">Uncharacterized protein</fullName>
    </submittedName>
</protein>
<evidence type="ECO:0000256" key="1">
    <source>
        <dbReference type="SAM" id="Phobius"/>
    </source>
</evidence>
<gene>
    <name evidence="2" type="ORF">A2161_21565</name>
</gene>
<sequence>MDDKEKINELEERLSNLETKTRLSGRWSYEYKSEAAIGDWPLIHIVIGRDPETGRRKIAKGIIAIGRIAIGFIAIGQLALGIIPIGQLAVGIFAAIGQGAVAGYSAGQLALGWKISIGQLSMAKDVAVGQLAHADYSMGQAAYGPNSVGINQFSKSGAQFFRQYAPGVVSTIEKSYLKSHRIKPEKE</sequence>
<dbReference type="EMBL" id="MGDD01000264">
    <property type="protein sequence ID" value="OGL43583.1"/>
    <property type="molecule type" value="Genomic_DNA"/>
</dbReference>
<name>A0A1F7RPY1_9BACT</name>
<reference evidence="2 3" key="1">
    <citation type="journal article" date="2016" name="Nat. Commun.">
        <title>Thousands of microbial genomes shed light on interconnected biogeochemical processes in an aquifer system.</title>
        <authorList>
            <person name="Anantharaman K."/>
            <person name="Brown C.T."/>
            <person name="Hug L.A."/>
            <person name="Sharon I."/>
            <person name="Castelle C.J."/>
            <person name="Probst A.J."/>
            <person name="Thomas B.C."/>
            <person name="Singh A."/>
            <person name="Wilkins M.J."/>
            <person name="Karaoz U."/>
            <person name="Brodie E.L."/>
            <person name="Williams K.H."/>
            <person name="Hubbard S.S."/>
            <person name="Banfield J.F."/>
        </authorList>
    </citation>
    <scope>NUCLEOTIDE SEQUENCE [LARGE SCALE GENOMIC DNA]</scope>
</reference>
<evidence type="ECO:0000313" key="2">
    <source>
        <dbReference type="EMBL" id="OGL43583.1"/>
    </source>
</evidence>
<dbReference type="Proteomes" id="UP000179266">
    <property type="component" value="Unassembled WGS sequence"/>
</dbReference>
<accession>A0A1F7RPY1</accession>
<keyword evidence="1" id="KW-1133">Transmembrane helix</keyword>
<proteinExistence type="predicted"/>
<evidence type="ECO:0000313" key="3">
    <source>
        <dbReference type="Proteomes" id="UP000179266"/>
    </source>
</evidence>
<comment type="caution">
    <text evidence="2">The sequence shown here is derived from an EMBL/GenBank/DDBJ whole genome shotgun (WGS) entry which is preliminary data.</text>
</comment>
<feature type="transmembrane region" description="Helical" evidence="1">
    <location>
        <begin position="64"/>
        <end position="86"/>
    </location>
</feature>
<feature type="transmembrane region" description="Helical" evidence="1">
    <location>
        <begin position="92"/>
        <end position="113"/>
    </location>
</feature>
<organism evidence="2 3">
    <name type="scientific">Candidatus Schekmanbacteria bacterium RBG_13_48_7</name>
    <dbReference type="NCBI Taxonomy" id="1817878"/>
    <lineage>
        <taxon>Bacteria</taxon>
        <taxon>Candidatus Schekmaniibacteriota</taxon>
    </lineage>
</organism>